<organism evidence="9 10">
    <name type="scientific">Paenibacillus albus</name>
    <dbReference type="NCBI Taxonomy" id="2495582"/>
    <lineage>
        <taxon>Bacteria</taxon>
        <taxon>Bacillati</taxon>
        <taxon>Bacillota</taxon>
        <taxon>Bacilli</taxon>
        <taxon>Bacillales</taxon>
        <taxon>Paenibacillaceae</taxon>
        <taxon>Paenibacillus</taxon>
    </lineage>
</organism>
<evidence type="ECO:0000256" key="2">
    <source>
        <dbReference type="ARBA" id="ARBA00007998"/>
    </source>
</evidence>
<evidence type="ECO:0000256" key="6">
    <source>
        <dbReference type="ARBA" id="ARBA00022989"/>
    </source>
</evidence>
<keyword evidence="5 8" id="KW-0812">Transmembrane</keyword>
<proteinExistence type="inferred from homology"/>
<dbReference type="PANTHER" id="PTHR34975:SF2">
    <property type="entry name" value="SPORE GERMINATION PROTEIN A2"/>
    <property type="match status" value="1"/>
</dbReference>
<feature type="transmembrane region" description="Helical" evidence="8">
    <location>
        <begin position="47"/>
        <end position="67"/>
    </location>
</feature>
<reference evidence="10" key="1">
    <citation type="submission" date="2018-12" db="EMBL/GenBank/DDBJ databases">
        <title>Genome sequence of Peanibacillus sp.</title>
        <authorList>
            <person name="Subramani G."/>
            <person name="Srinivasan S."/>
            <person name="Kim M.K."/>
        </authorList>
    </citation>
    <scope>NUCLEOTIDE SEQUENCE [LARGE SCALE GENOMIC DNA]</scope>
    <source>
        <strain evidence="10">18JY67-1</strain>
    </source>
</reference>
<accession>A0A3Q8X8C5</accession>
<dbReference type="InterPro" id="IPR004761">
    <property type="entry name" value="Spore_GerAB"/>
</dbReference>
<feature type="transmembrane region" description="Helical" evidence="8">
    <location>
        <begin position="20"/>
        <end position="40"/>
    </location>
</feature>
<dbReference type="Proteomes" id="UP000272528">
    <property type="component" value="Chromosome"/>
</dbReference>
<comment type="similarity">
    <text evidence="2">Belongs to the amino acid-polyamine-organocation (APC) superfamily. Spore germination protein (SGP) (TC 2.A.3.9) family.</text>
</comment>
<evidence type="ECO:0000256" key="3">
    <source>
        <dbReference type="ARBA" id="ARBA00022448"/>
    </source>
</evidence>
<sequence length="268" mass="30480">MTLKDTTNWVDVTFLPDTPGYAIAITLLIIAFYAAYAGLWSITVCTGLLFPFVLLCEMFLTISNIPFKNYHFILPVLEHGMEPVLHGLVYTTNGIVEVVIVLLFQHRIRGQFRFSTLIIILVTTAYLVIVPLLDTIASFSASEAAKLRFPIFEQWGLITLGKNINHLDFLSIFEWLSGSFVRLSLCIYLLVELFQVKKTGFRKLTFLVIAVLLLMVPFYQISDPLFIWMMQRIFYPLSLALIVFVVLLLFVLSVIIRLKEKGSQVDAG</sequence>
<feature type="transmembrane region" description="Helical" evidence="8">
    <location>
        <begin position="116"/>
        <end position="133"/>
    </location>
</feature>
<keyword evidence="6 8" id="KW-1133">Transmembrane helix</keyword>
<dbReference type="Pfam" id="PF03845">
    <property type="entry name" value="Spore_permease"/>
    <property type="match status" value="1"/>
</dbReference>
<feature type="transmembrane region" description="Helical" evidence="8">
    <location>
        <begin position="203"/>
        <end position="221"/>
    </location>
</feature>
<keyword evidence="4" id="KW-0309">Germination</keyword>
<evidence type="ECO:0000256" key="5">
    <source>
        <dbReference type="ARBA" id="ARBA00022692"/>
    </source>
</evidence>
<evidence type="ECO:0000313" key="9">
    <source>
        <dbReference type="EMBL" id="AZN41189.1"/>
    </source>
</evidence>
<keyword evidence="3" id="KW-0813">Transport</keyword>
<comment type="subcellular location">
    <subcellularLocation>
        <location evidence="1">Membrane</location>
        <topology evidence="1">Multi-pass membrane protein</topology>
    </subcellularLocation>
</comment>
<evidence type="ECO:0000256" key="1">
    <source>
        <dbReference type="ARBA" id="ARBA00004141"/>
    </source>
</evidence>
<evidence type="ECO:0000256" key="7">
    <source>
        <dbReference type="ARBA" id="ARBA00023136"/>
    </source>
</evidence>
<feature type="transmembrane region" description="Helical" evidence="8">
    <location>
        <begin position="233"/>
        <end position="256"/>
    </location>
</feature>
<evidence type="ECO:0000256" key="4">
    <source>
        <dbReference type="ARBA" id="ARBA00022544"/>
    </source>
</evidence>
<keyword evidence="7 8" id="KW-0472">Membrane</keyword>
<evidence type="ECO:0000313" key="10">
    <source>
        <dbReference type="Proteomes" id="UP000272528"/>
    </source>
</evidence>
<gene>
    <name evidence="9" type="ORF">EJC50_17060</name>
</gene>
<evidence type="ECO:0000256" key="8">
    <source>
        <dbReference type="SAM" id="Phobius"/>
    </source>
</evidence>
<feature type="transmembrane region" description="Helical" evidence="8">
    <location>
        <begin position="87"/>
        <end position="104"/>
    </location>
</feature>
<keyword evidence="10" id="KW-1185">Reference proteome</keyword>
<feature type="transmembrane region" description="Helical" evidence="8">
    <location>
        <begin position="172"/>
        <end position="191"/>
    </location>
</feature>
<name>A0A3Q8X8C5_9BACL</name>
<protein>
    <submittedName>
        <fullName evidence="9">Uncharacterized protein</fullName>
    </submittedName>
</protein>
<dbReference type="GO" id="GO:0016020">
    <property type="term" value="C:membrane"/>
    <property type="evidence" value="ECO:0007669"/>
    <property type="project" value="UniProtKB-SubCell"/>
</dbReference>
<dbReference type="EMBL" id="CP034437">
    <property type="protein sequence ID" value="AZN41189.1"/>
    <property type="molecule type" value="Genomic_DNA"/>
</dbReference>
<dbReference type="OrthoDB" id="2381188at2"/>
<dbReference type="GO" id="GO:0009847">
    <property type="term" value="P:spore germination"/>
    <property type="evidence" value="ECO:0007669"/>
    <property type="project" value="InterPro"/>
</dbReference>
<dbReference type="KEGG" id="palb:EJC50_17060"/>
<dbReference type="PANTHER" id="PTHR34975">
    <property type="entry name" value="SPORE GERMINATION PROTEIN A2"/>
    <property type="match status" value="1"/>
</dbReference>
<dbReference type="AlphaFoldDB" id="A0A3Q8X8C5"/>